<evidence type="ECO:0000313" key="2">
    <source>
        <dbReference type="EMBL" id="KAL1539522.1"/>
    </source>
</evidence>
<sequence>MSHPIRCFLGIGTFCVGLSGGVDFGVTKSPNWAMLSDSTGPGGLWYIEVPDRVELSNSLERQRTLLGQVADGDGGRDGRRYSHARKEVLFLF</sequence>
<feature type="signal peptide" evidence="1">
    <location>
        <begin position="1"/>
        <end position="21"/>
    </location>
</feature>
<protein>
    <recommendedName>
        <fullName evidence="4">Secreted protein</fullName>
    </recommendedName>
</protein>
<evidence type="ECO:0000256" key="1">
    <source>
        <dbReference type="SAM" id="SignalP"/>
    </source>
</evidence>
<name>A0ABD1G6M8_SALDI</name>
<reference evidence="2 3" key="1">
    <citation type="submission" date="2024-06" db="EMBL/GenBank/DDBJ databases">
        <title>A chromosome level genome sequence of Diviner's sage (Salvia divinorum).</title>
        <authorList>
            <person name="Ford S.A."/>
            <person name="Ro D.-K."/>
            <person name="Ness R.W."/>
            <person name="Phillips M.A."/>
        </authorList>
    </citation>
    <scope>NUCLEOTIDE SEQUENCE [LARGE SCALE GENOMIC DNA]</scope>
    <source>
        <strain evidence="2">SAF-2024a</strain>
        <tissue evidence="2">Leaf</tissue>
    </source>
</reference>
<proteinExistence type="predicted"/>
<comment type="caution">
    <text evidence="2">The sequence shown here is derived from an EMBL/GenBank/DDBJ whole genome shotgun (WGS) entry which is preliminary data.</text>
</comment>
<dbReference type="AlphaFoldDB" id="A0ABD1G6M8"/>
<accession>A0ABD1G6M8</accession>
<gene>
    <name evidence="2" type="ORF">AAHA92_23995</name>
</gene>
<organism evidence="2 3">
    <name type="scientific">Salvia divinorum</name>
    <name type="common">Maria pastora</name>
    <name type="synonym">Diviner's sage</name>
    <dbReference type="NCBI Taxonomy" id="28513"/>
    <lineage>
        <taxon>Eukaryota</taxon>
        <taxon>Viridiplantae</taxon>
        <taxon>Streptophyta</taxon>
        <taxon>Embryophyta</taxon>
        <taxon>Tracheophyta</taxon>
        <taxon>Spermatophyta</taxon>
        <taxon>Magnoliopsida</taxon>
        <taxon>eudicotyledons</taxon>
        <taxon>Gunneridae</taxon>
        <taxon>Pentapetalae</taxon>
        <taxon>asterids</taxon>
        <taxon>lamiids</taxon>
        <taxon>Lamiales</taxon>
        <taxon>Lamiaceae</taxon>
        <taxon>Nepetoideae</taxon>
        <taxon>Mentheae</taxon>
        <taxon>Salviinae</taxon>
        <taxon>Salvia</taxon>
        <taxon>Salvia subgen. Calosphace</taxon>
    </lineage>
</organism>
<dbReference type="Proteomes" id="UP001567538">
    <property type="component" value="Unassembled WGS sequence"/>
</dbReference>
<dbReference type="EMBL" id="JBEAFC010000009">
    <property type="protein sequence ID" value="KAL1539522.1"/>
    <property type="molecule type" value="Genomic_DNA"/>
</dbReference>
<evidence type="ECO:0000313" key="3">
    <source>
        <dbReference type="Proteomes" id="UP001567538"/>
    </source>
</evidence>
<evidence type="ECO:0008006" key="4">
    <source>
        <dbReference type="Google" id="ProtNLM"/>
    </source>
</evidence>
<feature type="chain" id="PRO_5044752494" description="Secreted protein" evidence="1">
    <location>
        <begin position="22"/>
        <end position="92"/>
    </location>
</feature>
<keyword evidence="1" id="KW-0732">Signal</keyword>
<keyword evidence="3" id="KW-1185">Reference proteome</keyword>